<evidence type="ECO:0000313" key="3">
    <source>
        <dbReference type="EMBL" id="SFG19024.1"/>
    </source>
</evidence>
<feature type="region of interest" description="Disordered" evidence="1">
    <location>
        <begin position="398"/>
        <end position="424"/>
    </location>
</feature>
<dbReference type="Pfam" id="PF08238">
    <property type="entry name" value="Sel1"/>
    <property type="match status" value="4"/>
</dbReference>
<dbReference type="OrthoDB" id="6114904at2"/>
<feature type="compositionally biased region" description="Low complexity" evidence="1">
    <location>
        <begin position="398"/>
        <end position="410"/>
    </location>
</feature>
<dbReference type="STRING" id="1045558.SAMN05216175_10450"/>
<dbReference type="Gene3D" id="1.25.40.10">
    <property type="entry name" value="Tetratricopeptide repeat domain"/>
    <property type="match status" value="2"/>
</dbReference>
<dbReference type="PROSITE" id="PS51257">
    <property type="entry name" value="PROKAR_LIPOPROTEIN"/>
    <property type="match status" value="1"/>
</dbReference>
<name>A0A1I2PSJ2_9GAMM</name>
<dbReference type="InterPro" id="IPR011990">
    <property type="entry name" value="TPR-like_helical_dom_sf"/>
</dbReference>
<dbReference type="InterPro" id="IPR052748">
    <property type="entry name" value="ISR_Activator"/>
</dbReference>
<gene>
    <name evidence="3" type="ORF">SAMN05216175_10450</name>
</gene>
<dbReference type="SMART" id="SM00671">
    <property type="entry name" value="SEL1"/>
    <property type="match status" value="4"/>
</dbReference>
<organism evidence="3 4">
    <name type="scientific">Neptunomonas qingdaonensis</name>
    <dbReference type="NCBI Taxonomy" id="1045558"/>
    <lineage>
        <taxon>Bacteria</taxon>
        <taxon>Pseudomonadati</taxon>
        <taxon>Pseudomonadota</taxon>
        <taxon>Gammaproteobacteria</taxon>
        <taxon>Oceanospirillales</taxon>
        <taxon>Oceanospirillaceae</taxon>
        <taxon>Neptunomonas</taxon>
    </lineage>
</organism>
<sequence length="528" mass="57257">MQSSFKTSVLLFSALMACSSNLSTASDQTKPLSCRADNSMSIIASVGSVASMRLGQNYEFGEGVSQDNGQAFEWYCNAAMQNSPEAQLKIALFLLEGKGNQRNISAGLAWLNRAANNGSHDAELALGILLVDTDAARSAVLFKRAADGGNLYANHRLAELYYYGMGVPQNYRKAQELSESGVAAGFEKSKELLTRIQVKQDPGVFEPISQSASQSTSQSTSQPAYQSSQPVVAERSVISIESLPSLQEEAYQDAQKEAQIEAEKELEKELQKSSSLLERFLSILPSLPNTGGGNPSAPAEVIVTTSQGVDVNDQSEELISSPVSVSPAVTHQAMSHPADVQSVVSDMKESDTSVSVSTVSVPDIAVIESANRLPGVDQQALEDQLVVAAEQEAQLQNEQANQQQAAASQRASEKAKLASTSQSAGAHNYARDAGWINKQPEMRYTIQLVQSTHLDGIFKYIKSHNLDHDAYYIHALKDGESRYILLYGKYPNNRTSKQVAKTLPDAVQKAGYWIRTFGDLRRSYDISP</sequence>
<feature type="compositionally biased region" description="Low complexity" evidence="1">
    <location>
        <begin position="209"/>
        <end position="228"/>
    </location>
</feature>
<reference evidence="4" key="1">
    <citation type="submission" date="2016-10" db="EMBL/GenBank/DDBJ databases">
        <authorList>
            <person name="Varghese N."/>
            <person name="Submissions S."/>
        </authorList>
    </citation>
    <scope>NUCLEOTIDE SEQUENCE [LARGE SCALE GENOMIC DNA]</scope>
    <source>
        <strain evidence="4">CGMCC 1.10971</strain>
    </source>
</reference>
<feature type="chain" id="PRO_5011773197" evidence="2">
    <location>
        <begin position="26"/>
        <end position="528"/>
    </location>
</feature>
<dbReference type="GO" id="GO:0042834">
    <property type="term" value="F:peptidoglycan binding"/>
    <property type="evidence" value="ECO:0007669"/>
    <property type="project" value="InterPro"/>
</dbReference>
<keyword evidence="4" id="KW-1185">Reference proteome</keyword>
<evidence type="ECO:0000256" key="2">
    <source>
        <dbReference type="SAM" id="SignalP"/>
    </source>
</evidence>
<dbReference type="AlphaFoldDB" id="A0A1I2PSJ2"/>
<feature type="region of interest" description="Disordered" evidence="1">
    <location>
        <begin position="207"/>
        <end position="228"/>
    </location>
</feature>
<dbReference type="SUPFAM" id="SSF81901">
    <property type="entry name" value="HCP-like"/>
    <property type="match status" value="1"/>
</dbReference>
<evidence type="ECO:0000256" key="1">
    <source>
        <dbReference type="SAM" id="MobiDB-lite"/>
    </source>
</evidence>
<dbReference type="PANTHER" id="PTHR45011:SF1">
    <property type="entry name" value="DAP3-BINDING CELL DEATH ENHANCER 1"/>
    <property type="match status" value="1"/>
</dbReference>
<protein>
    <submittedName>
        <fullName evidence="3">TPR repeat</fullName>
    </submittedName>
</protein>
<keyword evidence="2" id="KW-0732">Signal</keyword>
<proteinExistence type="predicted"/>
<dbReference type="InterPro" id="IPR036680">
    <property type="entry name" value="SPOR-like_sf"/>
</dbReference>
<accession>A0A1I2PSJ2</accession>
<dbReference type="EMBL" id="FOOU01000004">
    <property type="protein sequence ID" value="SFG19024.1"/>
    <property type="molecule type" value="Genomic_DNA"/>
</dbReference>
<evidence type="ECO:0000313" key="4">
    <source>
        <dbReference type="Proteomes" id="UP000198623"/>
    </source>
</evidence>
<dbReference type="InterPro" id="IPR006597">
    <property type="entry name" value="Sel1-like"/>
</dbReference>
<dbReference type="Gene3D" id="3.30.70.1070">
    <property type="entry name" value="Sporulation related repeat"/>
    <property type="match status" value="1"/>
</dbReference>
<dbReference type="RefSeq" id="WP_090726279.1">
    <property type="nucleotide sequence ID" value="NZ_FOOU01000004.1"/>
</dbReference>
<dbReference type="Proteomes" id="UP000198623">
    <property type="component" value="Unassembled WGS sequence"/>
</dbReference>
<dbReference type="PANTHER" id="PTHR45011">
    <property type="entry name" value="DAP3-BINDING CELL DEATH ENHANCER 1"/>
    <property type="match status" value="1"/>
</dbReference>
<feature type="signal peptide" evidence="2">
    <location>
        <begin position="1"/>
        <end position="25"/>
    </location>
</feature>